<reference key="2">
    <citation type="submission" date="2011-04" db="EMBL/GenBank/DDBJ databases">
        <title>Complete sequence of chromosome of Haliscomenobacter hydrossis DSM 1100.</title>
        <authorList>
            <consortium name="US DOE Joint Genome Institute (JGI-PGF)"/>
            <person name="Lucas S."/>
            <person name="Han J."/>
            <person name="Lapidus A."/>
            <person name="Bruce D."/>
            <person name="Goodwin L."/>
            <person name="Pitluck S."/>
            <person name="Peters L."/>
            <person name="Kyrpides N."/>
            <person name="Mavromatis K."/>
            <person name="Ivanova N."/>
            <person name="Ovchinnikova G."/>
            <person name="Pagani I."/>
            <person name="Daligault H."/>
            <person name="Detter J.C."/>
            <person name="Han C."/>
            <person name="Land M."/>
            <person name="Hauser L."/>
            <person name="Markowitz V."/>
            <person name="Cheng J.-F."/>
            <person name="Hugenholtz P."/>
            <person name="Woyke T."/>
            <person name="Wu D."/>
            <person name="Verbarg S."/>
            <person name="Frueling A."/>
            <person name="Brambilla E."/>
            <person name="Klenk H.-P."/>
            <person name="Eisen J.A."/>
        </authorList>
    </citation>
    <scope>NUCLEOTIDE SEQUENCE</scope>
    <source>
        <strain>DSM 1100</strain>
    </source>
</reference>
<feature type="transmembrane region" description="Helical" evidence="2">
    <location>
        <begin position="442"/>
        <end position="467"/>
    </location>
</feature>
<dbReference type="OrthoDB" id="100605at2"/>
<feature type="region of interest" description="Disordered" evidence="1">
    <location>
        <begin position="753"/>
        <end position="789"/>
    </location>
</feature>
<evidence type="ECO:0000313" key="5">
    <source>
        <dbReference type="Proteomes" id="UP000008461"/>
    </source>
</evidence>
<keyword evidence="2" id="KW-0812">Transmembrane</keyword>
<evidence type="ECO:0000313" key="4">
    <source>
        <dbReference type="EMBL" id="AEE49465.1"/>
    </source>
</evidence>
<feature type="transmembrane region" description="Helical" evidence="2">
    <location>
        <begin position="524"/>
        <end position="546"/>
    </location>
</feature>
<keyword evidence="5" id="KW-1185">Reference proteome</keyword>
<reference evidence="4 5" key="1">
    <citation type="journal article" date="2011" name="Stand. Genomic Sci.">
        <title>Complete genome sequence of Haliscomenobacter hydrossis type strain (O).</title>
        <authorList>
            <consortium name="US DOE Joint Genome Institute (JGI-PGF)"/>
            <person name="Daligault H."/>
            <person name="Lapidus A."/>
            <person name="Zeytun A."/>
            <person name="Nolan M."/>
            <person name="Lucas S."/>
            <person name="Del Rio T.G."/>
            <person name="Tice H."/>
            <person name="Cheng J.F."/>
            <person name="Tapia R."/>
            <person name="Han C."/>
            <person name="Goodwin L."/>
            <person name="Pitluck S."/>
            <person name="Liolios K."/>
            <person name="Pagani I."/>
            <person name="Ivanova N."/>
            <person name="Huntemann M."/>
            <person name="Mavromatis K."/>
            <person name="Mikhailova N."/>
            <person name="Pati A."/>
            <person name="Chen A."/>
            <person name="Palaniappan K."/>
            <person name="Land M."/>
            <person name="Hauser L."/>
            <person name="Brambilla E.M."/>
            <person name="Rohde M."/>
            <person name="Verbarg S."/>
            <person name="Goker M."/>
            <person name="Bristow J."/>
            <person name="Eisen J.A."/>
            <person name="Markowitz V."/>
            <person name="Hugenholtz P."/>
            <person name="Kyrpides N.C."/>
            <person name="Klenk H.P."/>
            <person name="Woyke T."/>
        </authorList>
    </citation>
    <scope>NUCLEOTIDE SEQUENCE [LARGE SCALE GENOMIC DNA]</scope>
    <source>
        <strain evidence="5">ATCC 27775 / DSM 1100 / LMG 10767 / O</strain>
    </source>
</reference>
<dbReference type="GO" id="GO:0008270">
    <property type="term" value="F:zinc ion binding"/>
    <property type="evidence" value="ECO:0007669"/>
    <property type="project" value="InterPro"/>
</dbReference>
<feature type="transmembrane region" description="Helical" evidence="2">
    <location>
        <begin position="409"/>
        <end position="430"/>
    </location>
</feature>
<keyword evidence="2" id="KW-0472">Membrane</keyword>
<feature type="transmembrane region" description="Helical" evidence="2">
    <location>
        <begin position="474"/>
        <end position="494"/>
    </location>
</feature>
<dbReference type="SUPFAM" id="SSF55486">
    <property type="entry name" value="Metalloproteases ('zincins'), catalytic domain"/>
    <property type="match status" value="1"/>
</dbReference>
<feature type="domain" description="Peptidase M1 membrane alanine aminopeptidase" evidence="3">
    <location>
        <begin position="891"/>
        <end position="1068"/>
    </location>
</feature>
<accession>F4KZJ5</accession>
<dbReference type="KEGG" id="hhy:Halhy_1573"/>
<feature type="transmembrane region" description="Helical" evidence="2">
    <location>
        <begin position="364"/>
        <end position="382"/>
    </location>
</feature>
<sequence>MFWTVFSFELNYRLRRPATYIYFFTVLLLVTLIIANGGSPASEKVHHNSPAMIGSFFSTMGILSILICSAVMGVPLYRDLEHNTKEYLLSSPIRKSAYFWGRFWGSFAILVFICLGAIPGFMIGSWIGPLFDWAKPERYGPNHLVYYLWPFITLLLPSLFFSSCLFFGLVSWFRNNRILYTVSIMLFILYLLSDFLVRDIEKRDLVDLLDPFGINTYTNAIKYLTPAEQNSQLVSIQGNLLINRILWPSMGFLLLLLTYFRFSIQGFIADRMRAMRKSKKEEVLPAPGRVKLPQTNPVFNQTLNWSNTWNLGKLEFFNILRDPYFLSIILGGTVFLFLDDWIGFLQYGVPDRPLTMNMLLFKSYNYNTFVFIILIFYAGETAHRDQSTKFASIGDALPVPNWVQLGSKFMAITGVCFLLATVPMLIGVLVQVLRGFYQFKLHFYLVDLYLITFWDYFQMALLAYFVHALVNNKFVGHFVGMAIWIIMFIMRNFLNFDYNLFFYSYKPGYLISDMNNFGHFAQPLFWFNLYWTSFGLILLLFAALLWPRGSENTLRRRLADFRQAWNWRTSSGFVVLMLCWLGSAAFVHHNVSEVNHYRTSKEGKTWQAHYEKRYKKYERIPQPKVTGIKVFADVYPQNRSIAVRAVMKIQNKTGQAIDSLHLLSNDGQQYQLSFDGQNLKPAKFEIRPRPMMSLFYAKPDTGGYRIFVLPKPLAPGDSATLVIRTKLSNPGFVNNGYRREVIQNGTFTDGGLPSIGYNPQLELSSDEDRKKHKLPKKEEDLPPHRDPYGEKTLLFNDDADFITFECTISTVPDQIAIAPGYLQKEWQHKGRRYFHYVQDSKIDYFFNLVSARYTVLRDKWVSPEGKTVNIEIFHHHEHAYNLDRMVASLKNGLSYFEQHFGPYQFRQVRILEFPRYAGFAQSFPNTIPYSEDFGWYADFSDPNKYDYFYYVTAHELAHQWWGHQVTPNSTRGSNLISESLAEYSALMIAQKQYGRENLQRFLKYDLDGYLRGRASESKKENVFINCNRPYQWYQKGSLILYALQDYVGEEKLNGAIRAFRDSFALRETPPFAGSYDLYNFIKKVVPDSLQYYLEDSWLKIALYENRIISAKAKKLDGDRYEVTLKVKSRKMYADEKGNESEAKNMNDYIDIGVFAEDKVAKDGKKLTQALYFQKHRLKTGEHEIKVVVKGKPEKAGIDPYNKLIDRIPEDNRNTVDLE</sequence>
<feature type="transmembrane region" description="Helical" evidence="2">
    <location>
        <begin position="245"/>
        <end position="269"/>
    </location>
</feature>
<feature type="transmembrane region" description="Helical" evidence="2">
    <location>
        <begin position="324"/>
        <end position="344"/>
    </location>
</feature>
<feature type="compositionally biased region" description="Basic and acidic residues" evidence="1">
    <location>
        <begin position="776"/>
        <end position="789"/>
    </location>
</feature>
<dbReference type="eggNOG" id="COG1277">
    <property type="taxonomic scope" value="Bacteria"/>
</dbReference>
<feature type="transmembrane region" description="Helical" evidence="2">
    <location>
        <begin position="567"/>
        <end position="587"/>
    </location>
</feature>
<dbReference type="STRING" id="760192.Halhy_1573"/>
<gene>
    <name evidence="4" type="ordered locus">Halhy_1573</name>
</gene>
<dbReference type="GO" id="GO:0008237">
    <property type="term" value="F:metallopeptidase activity"/>
    <property type="evidence" value="ECO:0007669"/>
    <property type="project" value="InterPro"/>
</dbReference>
<evidence type="ECO:0000256" key="1">
    <source>
        <dbReference type="SAM" id="MobiDB-lite"/>
    </source>
</evidence>
<feature type="transmembrane region" description="Helical" evidence="2">
    <location>
        <begin position="147"/>
        <end position="171"/>
    </location>
</feature>
<proteinExistence type="predicted"/>
<dbReference type="Gene3D" id="1.10.390.10">
    <property type="entry name" value="Neutral Protease Domain 2"/>
    <property type="match status" value="1"/>
</dbReference>
<feature type="transmembrane region" description="Helical" evidence="2">
    <location>
        <begin position="20"/>
        <end position="39"/>
    </location>
</feature>
<feature type="transmembrane region" description="Helical" evidence="2">
    <location>
        <begin position="51"/>
        <end position="77"/>
    </location>
</feature>
<feature type="transmembrane region" description="Helical" evidence="2">
    <location>
        <begin position="98"/>
        <end position="127"/>
    </location>
</feature>
<dbReference type="InterPro" id="IPR027268">
    <property type="entry name" value="Peptidase_M4/M1_CTD_sf"/>
</dbReference>
<protein>
    <recommendedName>
        <fullName evidence="3">Peptidase M1 membrane alanine aminopeptidase domain-containing protein</fullName>
    </recommendedName>
</protein>
<dbReference type="Pfam" id="PF01433">
    <property type="entry name" value="Peptidase_M1"/>
    <property type="match status" value="1"/>
</dbReference>
<dbReference type="HOGENOM" id="CLU_007999_0_0_10"/>
<feature type="transmembrane region" description="Helical" evidence="2">
    <location>
        <begin position="178"/>
        <end position="197"/>
    </location>
</feature>
<dbReference type="Proteomes" id="UP000008461">
    <property type="component" value="Chromosome"/>
</dbReference>
<keyword evidence="2" id="KW-1133">Transmembrane helix</keyword>
<organism evidence="4 5">
    <name type="scientific">Haliscomenobacter hydrossis (strain ATCC 27775 / DSM 1100 / LMG 10767 / O)</name>
    <dbReference type="NCBI Taxonomy" id="760192"/>
    <lineage>
        <taxon>Bacteria</taxon>
        <taxon>Pseudomonadati</taxon>
        <taxon>Bacteroidota</taxon>
        <taxon>Saprospiria</taxon>
        <taxon>Saprospirales</taxon>
        <taxon>Haliscomenobacteraceae</taxon>
        <taxon>Haliscomenobacter</taxon>
    </lineage>
</organism>
<dbReference type="AlphaFoldDB" id="F4KZJ5"/>
<evidence type="ECO:0000256" key="2">
    <source>
        <dbReference type="SAM" id="Phobius"/>
    </source>
</evidence>
<dbReference type="eggNOG" id="COG0308">
    <property type="taxonomic scope" value="Bacteria"/>
</dbReference>
<evidence type="ECO:0000259" key="3">
    <source>
        <dbReference type="Pfam" id="PF01433"/>
    </source>
</evidence>
<dbReference type="InterPro" id="IPR014782">
    <property type="entry name" value="Peptidase_M1_dom"/>
</dbReference>
<dbReference type="RefSeq" id="WP_013764019.1">
    <property type="nucleotide sequence ID" value="NC_015510.1"/>
</dbReference>
<dbReference type="EMBL" id="CP002691">
    <property type="protein sequence ID" value="AEE49465.1"/>
    <property type="molecule type" value="Genomic_DNA"/>
</dbReference>
<name>F4KZJ5_HALH1</name>